<feature type="region of interest" description="Disordered" evidence="1">
    <location>
        <begin position="140"/>
        <end position="196"/>
    </location>
</feature>
<evidence type="ECO:0000313" key="2">
    <source>
        <dbReference type="EMBL" id="KAH6687898.1"/>
    </source>
</evidence>
<reference evidence="2" key="1">
    <citation type="journal article" date="2021" name="Nat. Commun.">
        <title>Genetic determinants of endophytism in the Arabidopsis root mycobiome.</title>
        <authorList>
            <person name="Mesny F."/>
            <person name="Miyauchi S."/>
            <person name="Thiergart T."/>
            <person name="Pickel B."/>
            <person name="Atanasova L."/>
            <person name="Karlsson M."/>
            <person name="Huettel B."/>
            <person name="Barry K.W."/>
            <person name="Haridas S."/>
            <person name="Chen C."/>
            <person name="Bauer D."/>
            <person name="Andreopoulos W."/>
            <person name="Pangilinan J."/>
            <person name="LaButti K."/>
            <person name="Riley R."/>
            <person name="Lipzen A."/>
            <person name="Clum A."/>
            <person name="Drula E."/>
            <person name="Henrissat B."/>
            <person name="Kohler A."/>
            <person name="Grigoriev I.V."/>
            <person name="Martin F.M."/>
            <person name="Hacquard S."/>
        </authorList>
    </citation>
    <scope>NUCLEOTIDE SEQUENCE</scope>
    <source>
        <strain evidence="2">MPI-SDFR-AT-0117</strain>
    </source>
</reference>
<accession>A0A9P9AAU5</accession>
<sequence length="320" mass="35356">MGQRKYTSEDIDLTLELVDNYNMKWPPACLLLQAIVSNKTRQWKKGNIKYVKEQYGIIEENNFCNTTGHFKKINKLKETPSVYELLKDLGSKPDLDPKTRAAWDKFMAASADVSPILKGSGTFIDEDTGNIIHEEPGYYGNAVRVPAPAPKQPPVSDDPEEDPDETPVSASQDLQQQGVQQQGVQQQGFQHQGLQQQGYQYGQDMVPQHTMPSRTTAAWGNPPPRIFPSLTTAAWAPQPPRLWPNTQIVGPLGQHQGIGPMYQQLGTYPSGTPSLVQQAQAPGPRLDEATIGRDLAGYFHRDWKPANAAEAAIGTEGLEP</sequence>
<organism evidence="2 3">
    <name type="scientific">Plectosphaerella plurivora</name>
    <dbReference type="NCBI Taxonomy" id="936078"/>
    <lineage>
        <taxon>Eukaryota</taxon>
        <taxon>Fungi</taxon>
        <taxon>Dikarya</taxon>
        <taxon>Ascomycota</taxon>
        <taxon>Pezizomycotina</taxon>
        <taxon>Sordariomycetes</taxon>
        <taxon>Hypocreomycetidae</taxon>
        <taxon>Glomerellales</taxon>
        <taxon>Plectosphaerellaceae</taxon>
        <taxon>Plectosphaerella</taxon>
    </lineage>
</organism>
<evidence type="ECO:0000313" key="3">
    <source>
        <dbReference type="Proteomes" id="UP000770015"/>
    </source>
</evidence>
<evidence type="ECO:0000256" key="1">
    <source>
        <dbReference type="SAM" id="MobiDB-lite"/>
    </source>
</evidence>
<proteinExistence type="predicted"/>
<name>A0A9P9AAU5_9PEZI</name>
<feature type="compositionally biased region" description="Low complexity" evidence="1">
    <location>
        <begin position="166"/>
        <end position="196"/>
    </location>
</feature>
<dbReference type="EMBL" id="JAGSXJ010000010">
    <property type="protein sequence ID" value="KAH6687898.1"/>
    <property type="molecule type" value="Genomic_DNA"/>
</dbReference>
<gene>
    <name evidence="2" type="ORF">F5X68DRAFT_231440</name>
</gene>
<dbReference type="AlphaFoldDB" id="A0A9P9AAU5"/>
<keyword evidence="3" id="KW-1185">Reference proteome</keyword>
<protein>
    <submittedName>
        <fullName evidence="2">Uncharacterized protein</fullName>
    </submittedName>
</protein>
<comment type="caution">
    <text evidence="2">The sequence shown here is derived from an EMBL/GenBank/DDBJ whole genome shotgun (WGS) entry which is preliminary data.</text>
</comment>
<dbReference type="Proteomes" id="UP000770015">
    <property type="component" value="Unassembled WGS sequence"/>
</dbReference>